<name>A0A2L2TGM8_9HYPO</name>
<proteinExistence type="predicted"/>
<feature type="chain" id="PRO_5014888809" evidence="1">
    <location>
        <begin position="17"/>
        <end position="81"/>
    </location>
</feature>
<sequence length="81" mass="8566">MSLTVLAFAVTVSITGLRLPHPAGQDTKSRAARGGNGTQVTVIINANGSHKQLFGRGLWGALLEPPRLTNRMGLLTMIQVS</sequence>
<evidence type="ECO:0000313" key="3">
    <source>
        <dbReference type="Proteomes" id="UP000245910"/>
    </source>
</evidence>
<keyword evidence="1" id="KW-0732">Signal</keyword>
<organism evidence="2 3">
    <name type="scientific">Fusarium venenatum</name>
    <dbReference type="NCBI Taxonomy" id="56646"/>
    <lineage>
        <taxon>Eukaryota</taxon>
        <taxon>Fungi</taxon>
        <taxon>Dikarya</taxon>
        <taxon>Ascomycota</taxon>
        <taxon>Pezizomycotina</taxon>
        <taxon>Sordariomycetes</taxon>
        <taxon>Hypocreomycetidae</taxon>
        <taxon>Hypocreales</taxon>
        <taxon>Nectriaceae</taxon>
        <taxon>Fusarium</taxon>
    </lineage>
</organism>
<dbReference type="EMBL" id="LN649231">
    <property type="protein sequence ID" value="CEI70124.1"/>
    <property type="molecule type" value="Genomic_DNA"/>
</dbReference>
<dbReference type="AlphaFoldDB" id="A0A2L2TGM8"/>
<evidence type="ECO:0000256" key="1">
    <source>
        <dbReference type="SAM" id="SignalP"/>
    </source>
</evidence>
<protein>
    <submittedName>
        <fullName evidence="2">Uncharacterized protein</fullName>
    </submittedName>
</protein>
<accession>A0A2L2TGM8</accession>
<evidence type="ECO:0000313" key="2">
    <source>
        <dbReference type="EMBL" id="CEI70124.1"/>
    </source>
</evidence>
<feature type="signal peptide" evidence="1">
    <location>
        <begin position="1"/>
        <end position="16"/>
    </location>
</feature>
<keyword evidence="3" id="KW-1185">Reference proteome</keyword>
<reference evidence="3" key="1">
    <citation type="submission" date="2014-10" db="EMBL/GenBank/DDBJ databases">
        <authorList>
            <person name="King R."/>
        </authorList>
    </citation>
    <scope>NUCLEOTIDE SEQUENCE [LARGE SCALE GENOMIC DNA]</scope>
    <source>
        <strain evidence="3">A3/5</strain>
    </source>
</reference>
<dbReference type="Proteomes" id="UP000245910">
    <property type="component" value="Chromosome III"/>
</dbReference>